<protein>
    <recommendedName>
        <fullName evidence="1">DUF397 domain-containing protein</fullName>
    </recommendedName>
</protein>
<dbReference type="EMBL" id="BMNG01000008">
    <property type="protein sequence ID" value="GGO47091.1"/>
    <property type="molecule type" value="Genomic_DNA"/>
</dbReference>
<name>A0ABQ2M5I6_9ACTN</name>
<accession>A0ABQ2M5I6</accession>
<evidence type="ECO:0000313" key="3">
    <source>
        <dbReference type="Proteomes" id="UP000656881"/>
    </source>
</evidence>
<dbReference type="Pfam" id="PF04149">
    <property type="entry name" value="DUF397"/>
    <property type="match status" value="1"/>
</dbReference>
<evidence type="ECO:0000259" key="1">
    <source>
        <dbReference type="Pfam" id="PF04149"/>
    </source>
</evidence>
<comment type="caution">
    <text evidence="2">The sequence shown here is derived from an EMBL/GenBank/DDBJ whole genome shotgun (WGS) entry which is preliminary data.</text>
</comment>
<dbReference type="Proteomes" id="UP000656881">
    <property type="component" value="Unassembled WGS sequence"/>
</dbReference>
<keyword evidence="3" id="KW-1185">Reference proteome</keyword>
<sequence length="69" mass="7391">MSTDLNWFKSSYSGSQGGECLEIALCPTPGEATTVHIRDSKAPDGPTLHIARATWTAFLSTHSPSGSRR</sequence>
<dbReference type="InterPro" id="IPR007278">
    <property type="entry name" value="DUF397"/>
</dbReference>
<reference evidence="3" key="1">
    <citation type="journal article" date="2019" name="Int. J. Syst. Evol. Microbiol.">
        <title>The Global Catalogue of Microorganisms (GCM) 10K type strain sequencing project: providing services to taxonomists for standard genome sequencing and annotation.</title>
        <authorList>
            <consortium name="The Broad Institute Genomics Platform"/>
            <consortium name="The Broad Institute Genome Sequencing Center for Infectious Disease"/>
            <person name="Wu L."/>
            <person name="Ma J."/>
        </authorList>
    </citation>
    <scope>NUCLEOTIDE SEQUENCE [LARGE SCALE GENOMIC DNA]</scope>
    <source>
        <strain evidence="3">CGMCC 4.7349</strain>
    </source>
</reference>
<feature type="domain" description="DUF397" evidence="1">
    <location>
        <begin position="5"/>
        <end position="60"/>
    </location>
</feature>
<organism evidence="2 3">
    <name type="scientific">Streptomyces lasiicapitis</name>
    <dbReference type="NCBI Taxonomy" id="1923961"/>
    <lineage>
        <taxon>Bacteria</taxon>
        <taxon>Bacillati</taxon>
        <taxon>Actinomycetota</taxon>
        <taxon>Actinomycetes</taxon>
        <taxon>Kitasatosporales</taxon>
        <taxon>Streptomycetaceae</taxon>
        <taxon>Streptomyces</taxon>
    </lineage>
</organism>
<proteinExistence type="predicted"/>
<evidence type="ECO:0000313" key="2">
    <source>
        <dbReference type="EMBL" id="GGO47091.1"/>
    </source>
</evidence>
<dbReference type="RefSeq" id="WP_189174964.1">
    <property type="nucleotide sequence ID" value="NZ_BMNG01000008.1"/>
</dbReference>
<gene>
    <name evidence="2" type="ORF">GCM10012286_39540</name>
</gene>